<organism evidence="4 5">
    <name type="scientific">Rahnella ecdela</name>
    <dbReference type="NCBI Taxonomy" id="2816250"/>
    <lineage>
        <taxon>Bacteria</taxon>
        <taxon>Pseudomonadati</taxon>
        <taxon>Pseudomonadota</taxon>
        <taxon>Gammaproteobacteria</taxon>
        <taxon>Enterobacterales</taxon>
        <taxon>Yersiniaceae</taxon>
        <taxon>Rahnella</taxon>
    </lineage>
</organism>
<protein>
    <submittedName>
        <fullName evidence="4">Fimbrial protein</fullName>
    </submittedName>
</protein>
<accession>A0ABS6LMA6</accession>
<dbReference type="InterPro" id="IPR054160">
    <property type="entry name" value="MrkD_recept-bd"/>
</dbReference>
<keyword evidence="5" id="KW-1185">Reference proteome</keyword>
<dbReference type="Proteomes" id="UP000739284">
    <property type="component" value="Unassembled WGS sequence"/>
</dbReference>
<feature type="chain" id="PRO_5045246496" evidence="1">
    <location>
        <begin position="27"/>
        <end position="335"/>
    </location>
</feature>
<dbReference type="PANTHER" id="PTHR33420">
    <property type="entry name" value="FIMBRIAL SUBUNIT ELFA-RELATED"/>
    <property type="match status" value="1"/>
</dbReference>
<comment type="caution">
    <text evidence="4">The sequence shown here is derived from an EMBL/GenBank/DDBJ whole genome shotgun (WGS) entry which is preliminary data.</text>
</comment>
<evidence type="ECO:0000259" key="2">
    <source>
        <dbReference type="Pfam" id="PF00419"/>
    </source>
</evidence>
<gene>
    <name evidence="4" type="ORF">J1784_23595</name>
</gene>
<dbReference type="InterPro" id="IPR050263">
    <property type="entry name" value="Bact_Fimbrial_Adh_Pro"/>
</dbReference>
<dbReference type="PANTHER" id="PTHR33420:SF12">
    <property type="entry name" value="FIMBRIN-LIKE PROTEIN FIMI-RELATED"/>
    <property type="match status" value="1"/>
</dbReference>
<feature type="domain" description="Fimbrial-type adhesion" evidence="2">
    <location>
        <begin position="195"/>
        <end position="335"/>
    </location>
</feature>
<dbReference type="Pfam" id="PF00419">
    <property type="entry name" value="Fimbrial"/>
    <property type="match status" value="1"/>
</dbReference>
<name>A0ABS6LMA6_9GAMM</name>
<evidence type="ECO:0000313" key="4">
    <source>
        <dbReference type="EMBL" id="MBU9847977.1"/>
    </source>
</evidence>
<dbReference type="InterPro" id="IPR000259">
    <property type="entry name" value="Adhesion_dom_fimbrial"/>
</dbReference>
<reference evidence="4 5" key="1">
    <citation type="submission" date="2021-03" db="EMBL/GenBank/DDBJ databases">
        <title>Five novel Rahnella species.</title>
        <authorList>
            <person name="Brady C."/>
            <person name="Asselin J."/>
            <person name="Beer S."/>
            <person name="Bruberg M.B."/>
            <person name="Crampton B."/>
            <person name="Venter S."/>
            <person name="Arnold D."/>
            <person name="Denman S."/>
        </authorList>
    </citation>
    <scope>NUCLEOTIDE SEQUENCE [LARGE SCALE GENOMIC DNA]</scope>
    <source>
        <strain evidence="4 5">FRB 231</strain>
    </source>
</reference>
<dbReference type="Pfam" id="PF22003">
    <property type="entry name" value="MrkDrd"/>
    <property type="match status" value="1"/>
</dbReference>
<feature type="signal peptide" evidence="1">
    <location>
        <begin position="1"/>
        <end position="26"/>
    </location>
</feature>
<sequence>MKIIRKIVMLGCLLAGLSFLSPAALAANTGCTSSPNIPGVATLGNIAVDASLPVGSTIPGTEKGFSFAGNCAAISNVPQGSVIITCYYGSGTEISGMPGVYNTGVSGIGITLVNSAGQRVMGGGADCDTRNTPLGYISNTPAKTFSVSMTLALVKTSATIGTGSLNQSQTKFGIGMYNTGWGLGSSTDSSVSYAGNITYRSVACSTGSTVSVPLGNIPVNAFSGPGSAAGERNFLIPVTCDNPVNITMSMSSPAYVSRPDGVMAITSGANTASGIGVQMLFNNMPVTFDSYFQAGAISNSGGTLNAAFTARYYQFSDTVIPGQANASATVTLAYQ</sequence>
<evidence type="ECO:0000256" key="1">
    <source>
        <dbReference type="SAM" id="SignalP"/>
    </source>
</evidence>
<proteinExistence type="predicted"/>
<feature type="domain" description="MrkD-like receptor binding" evidence="3">
    <location>
        <begin position="42"/>
        <end position="168"/>
    </location>
</feature>
<evidence type="ECO:0000313" key="5">
    <source>
        <dbReference type="Proteomes" id="UP000739284"/>
    </source>
</evidence>
<evidence type="ECO:0000259" key="3">
    <source>
        <dbReference type="Pfam" id="PF22003"/>
    </source>
</evidence>
<dbReference type="EMBL" id="JAFMOY010000133">
    <property type="protein sequence ID" value="MBU9847977.1"/>
    <property type="molecule type" value="Genomic_DNA"/>
</dbReference>
<keyword evidence="1" id="KW-0732">Signal</keyword>